<feature type="transmembrane region" description="Helical" evidence="1">
    <location>
        <begin position="143"/>
        <end position="165"/>
    </location>
</feature>
<keyword evidence="1" id="KW-0812">Transmembrane</keyword>
<keyword evidence="1" id="KW-0472">Membrane</keyword>
<organism evidence="2 3">
    <name type="scientific">Reinekea marina</name>
    <dbReference type="NCBI Taxonomy" id="1310421"/>
    <lineage>
        <taxon>Bacteria</taxon>
        <taxon>Pseudomonadati</taxon>
        <taxon>Pseudomonadota</taxon>
        <taxon>Gammaproteobacteria</taxon>
        <taxon>Oceanospirillales</taxon>
        <taxon>Saccharospirillaceae</taxon>
        <taxon>Reinekea</taxon>
    </lineage>
</organism>
<accession>A0ABV7WRW9</accession>
<dbReference type="RefSeq" id="WP_290282831.1">
    <property type="nucleotide sequence ID" value="NZ_JAUFQI010000001.1"/>
</dbReference>
<feature type="transmembrane region" description="Helical" evidence="1">
    <location>
        <begin position="118"/>
        <end position="136"/>
    </location>
</feature>
<keyword evidence="3" id="KW-1185">Reference proteome</keyword>
<gene>
    <name evidence="2" type="ORF">ACFOND_05930</name>
</gene>
<keyword evidence="1" id="KW-1133">Transmembrane helix</keyword>
<dbReference type="EMBL" id="JBHRYN010000008">
    <property type="protein sequence ID" value="MFC3701178.1"/>
    <property type="molecule type" value="Genomic_DNA"/>
</dbReference>
<evidence type="ECO:0000313" key="2">
    <source>
        <dbReference type="EMBL" id="MFC3701178.1"/>
    </source>
</evidence>
<sequence>MVIVLAIIALLALLIGPNIWVKRVLKKHSRERKDLPGTGSELANHLIKRFELTDVSLETTEKGDHYDPTSKTIRLTESVYQGKSLTAIATAAHEFGHALQHHKAYRPLLTRTAMAKQAYYVQNAASIALLMIPFLSMIPGLAVFARIVLIFVIGSMFFSAIIHLVTLPVEFDASFGRALPILQQGDYVDQRDYSTVRKILLACALTYVSQAMIGVLNFGRWIRLLKR</sequence>
<proteinExistence type="predicted"/>
<dbReference type="PANTHER" id="PTHR36434:SF1">
    <property type="entry name" value="MEMBRANE PROTEASE YUGP-RELATED"/>
    <property type="match status" value="1"/>
</dbReference>
<comment type="caution">
    <text evidence="2">The sequence shown here is derived from an EMBL/GenBank/DDBJ whole genome shotgun (WGS) entry which is preliminary data.</text>
</comment>
<name>A0ABV7WRW9_9GAMM</name>
<protein>
    <submittedName>
        <fullName evidence="2">Zinc metallopeptidase</fullName>
    </submittedName>
</protein>
<reference evidence="3" key="1">
    <citation type="journal article" date="2019" name="Int. J. Syst. Evol. Microbiol.">
        <title>The Global Catalogue of Microorganisms (GCM) 10K type strain sequencing project: providing services to taxonomists for standard genome sequencing and annotation.</title>
        <authorList>
            <consortium name="The Broad Institute Genomics Platform"/>
            <consortium name="The Broad Institute Genome Sequencing Center for Infectious Disease"/>
            <person name="Wu L."/>
            <person name="Ma J."/>
        </authorList>
    </citation>
    <scope>NUCLEOTIDE SEQUENCE [LARGE SCALE GENOMIC DNA]</scope>
    <source>
        <strain evidence="3">CECT 8288</strain>
    </source>
</reference>
<evidence type="ECO:0000256" key="1">
    <source>
        <dbReference type="SAM" id="Phobius"/>
    </source>
</evidence>
<evidence type="ECO:0000313" key="3">
    <source>
        <dbReference type="Proteomes" id="UP001595710"/>
    </source>
</evidence>
<feature type="transmembrane region" description="Helical" evidence="1">
    <location>
        <begin position="199"/>
        <end position="219"/>
    </location>
</feature>
<dbReference type="Proteomes" id="UP001595710">
    <property type="component" value="Unassembled WGS sequence"/>
</dbReference>
<dbReference type="Pfam" id="PF04298">
    <property type="entry name" value="Zn_peptidase_2"/>
    <property type="match status" value="1"/>
</dbReference>
<dbReference type="InterPro" id="IPR007395">
    <property type="entry name" value="Zn_peptidase_2"/>
</dbReference>
<dbReference type="PANTHER" id="PTHR36434">
    <property type="entry name" value="MEMBRANE PROTEASE YUGP-RELATED"/>
    <property type="match status" value="1"/>
</dbReference>